<dbReference type="KEGG" id="lbz:LBRM_20_5240"/>
<feature type="region of interest" description="Disordered" evidence="1">
    <location>
        <begin position="683"/>
        <end position="717"/>
    </location>
</feature>
<feature type="region of interest" description="Disordered" evidence="1">
    <location>
        <begin position="1921"/>
        <end position="1988"/>
    </location>
</feature>
<feature type="region of interest" description="Disordered" evidence="1">
    <location>
        <begin position="1"/>
        <end position="33"/>
    </location>
</feature>
<feature type="compositionally biased region" description="Polar residues" evidence="1">
    <location>
        <begin position="2397"/>
        <end position="2412"/>
    </location>
</feature>
<dbReference type="SUPFAM" id="SSF57850">
    <property type="entry name" value="RING/U-box"/>
    <property type="match status" value="1"/>
</dbReference>
<feature type="region of interest" description="Disordered" evidence="1">
    <location>
        <begin position="1010"/>
        <end position="1131"/>
    </location>
</feature>
<feature type="region of interest" description="Disordered" evidence="1">
    <location>
        <begin position="2301"/>
        <end position="2345"/>
    </location>
</feature>
<sequence>MPSSLRKYVQRSPADTQSRTAVGGTAADPTMLPVTVKDGTSFAVASNPAQAPLTQERGGSSGAGAASGPSPYLLPSGSYGHPMGITSPSVATVKNPCFAPFLPPATPQANVATQSAGTARGGGAGGSVSGAPDNMVVPSMGSGLRKSIASPFGGSPNTRLRQPFGVGAAAQTLPLSLQQQQQQGPTGTPPPLHRSSFDGTISSPTLSSAAAVTGGSGDGGGASSAGLPSTLTSAMSVSGLSNHLRLSEGLNCIDYHPSFRALAIGSTRQIHVVEVIAIVGHDVADAMRLRRQRQQQQQQQPSANAVGSPDGERPHASLGSAAPPDLPVSPLPAPRSAPFLMRNTGAFGGLNKVESVVWYPSTEEASLAFIQPARTVTIFLDAIQFKADGTYLPQQWTRSQYKGKTLASTLAAGGGSTAMAVVASLDCISGGVTPAVSTTSLSGGSGLYTPASASLASPPSFSAVSVSHGSTPHEISLSTPTSAGLSTTGFPARNLPYVLRNPKGPLAKELIELNIDITYMRVEKIVWDPHHPYTIALTSPATHFEMWQVPTDGSRVYAPQLVLRPPAHNTRSVVRDIAFSPSNPYIIIVVTECGNTGQVLLYDRRQVEAKRSFDISGPGLSAAFHPLFSDLLAVCFRREKTKSDTRIEFLQVMSDSGTAAPTIADSATGEVGWLSKVPQAAAPAAPAASSGPERGPLTAPSPVPPAGTVTESPDASFIPNMIPTSTSPYLVKQSHLLPIDNYACISRMQWRPSSMGKLTEPKQHHYLSFRPSAQELFVARNSPNLTIPSASGPFTWVDLLHSQLWFASAAMTTDTDLSIWDATNGFFPVCAVKHLSPQGDAKSSESNDFVWLNELTLVTIFKSGDVVCTSLLNNLLEDSFMTSAERVQLQTATPQQQQQLQRQRHQLDLNARDELGELYTRRIVEVEACLTMLPAYARDPYADLFSTFTVLPTTSIVSDLFGRSYTIRNTNVALQRYYHQMIRRECGQLVRRLAIQASKEAVLRQQWTKRRYQLPGPGPSTGPGKASGLATLQEQWSRRPHSPFMQSGVPLARATSPHGSDSTPPSPQSRMLTRRHPSVASPSLVGARHAPVVPNLGESMSAGRAGSREAGGGGGGGTVADALGFPQHPLSSLDDVSEVEMVLSQHAREPRRHATEGKIADQLMKDAEVSRRVTSPCPEVANAEEEAAAVIDDNDRSNSRTSSAAAWIGRLLGFSWRDRLNHNRSNESRGQSVLCPPGLSQMEDAAVVTISDDDGPEALANVLDVTSNLSVVPSSDDVAAAALPPSRLRQLPPCAVGYGGATNCSSGLGLAPSTATSPISVIHVDNSDSSCGSPHQLAPTATAFHIRASAVHCFPAYPGASASTTAAVNSAFSPPQQRVGGGRGGLSPSSLPQASSSAGAPTSVLGDLDIIGGSSDVVFMQLFPLLNECVQVHSGSCKARWPCDGSEGWRLSPFSSSIPKRSTLLASAASPSTAPSSLDDSPTSPLLLPLPVPDSLGSRAAGGAVAPKRLANATSLLMSAHAYLESQRVVTAAVESFVLSDAVCGWSYSEMQAEQLAFVRFALEWDMGYELALAMKALRHKRSDAKAVADALATAPHRKDSMTTAHACGPARSQVSSREPEEPNDSIWNAPPRSWRSQQTMAREPHRPQPGGTSTGVAAGRERRHQGKGGTCGTPHRRLGALTADPTRMVDWGNGVPVPSHEDVDDKVAAMMEKNARICERMLRQRRETGGATSADSGAHADGRRPQGGGNSGVRVSGSVVQSSDDAATTRNGVEGGEVSHQATALSAELSNAVACDPRAQWWRAAAHAWRSHHVSFIISITTQQLEYAALMGDVQYSLVLYILFCLWWRLHSEVAEATYAMALEARASVHHVGSGVNRDGSTGERDRHRGVSSQECSPHSHAGSSHRLHVVAPSQGMAVKAEKGDGRGDVGASRIAVDTPLSTTAPPLRTASTDDDDRDDGAGRARIGFRLSSDATASEEDGYATDSKMPSLEKVNELRQLCLFFLQCPLMPLSPDLTPHHLHQQPHPNLRQSPSTGALFSGTGGGAEPGDRARNVSSLLARPPSTAILADGSGGQGLIDGLDMAGSLASGGFLRTSDSTHSLPPRSENNSSSRPNDTPTTLVMIGNSAATASYRGHVTSSMLQAPQWPDINSSENCAGVGDGTTTSGTMLGACNAYVDLEGLRGVRLYSRKASDLCTTPYYCAPEEWKIRALQWLETYTADLYARQLYVPLNELLLVMPEIFREPTNPVLPRAADIAYEKQMTYVYCGTCSKTELWSRTQQDTIPAAVRLYDLIVRRGHHSSSSSSKGDESDSDGGVNGATNARGAGARRSWRKSRGEHEDATAAIRCGSEEYYYRDGDDSSSVETTPSVESPTSSSLSGAADCDGSGARLADGTLTSPAGSDISLSSDHITNEPAGSDTNALHEMAPLEKALLSRELKLNGSNGGASGTGRSHPSTAAGPAAALLVPSSQCVAASASRPLLCGPHNRRVTRFRFHHDRRSLDDAANSSPDAEREEENADDGEESHLAGAALDLVHRPDRRTAVGCGKCDGNPTANNAACRSCHDRGAMTCVICEEIVEGMFFWLRSCGHGGHVHHIEEWLRYSQECPKCGVSITETWKGK</sequence>
<feature type="compositionally biased region" description="Gly residues" evidence="1">
    <location>
        <begin position="1109"/>
        <end position="1118"/>
    </location>
</feature>
<feature type="region of interest" description="Disordered" evidence="1">
    <location>
        <begin position="1873"/>
        <end position="1906"/>
    </location>
</feature>
<dbReference type="EMBL" id="LS997619">
    <property type="protein sequence ID" value="SYZ65543.1"/>
    <property type="molecule type" value="Genomic_DNA"/>
</dbReference>
<feature type="region of interest" description="Disordered" evidence="1">
    <location>
        <begin position="1372"/>
        <end position="1399"/>
    </location>
</feature>
<feature type="region of interest" description="Disordered" evidence="1">
    <location>
        <begin position="1727"/>
        <end position="1776"/>
    </location>
</feature>
<dbReference type="Gene3D" id="3.30.40.10">
    <property type="entry name" value="Zinc/RING finger domain, C3HC4 (zinc finger)"/>
    <property type="match status" value="1"/>
</dbReference>
<feature type="compositionally biased region" description="Polar residues" evidence="1">
    <location>
        <begin position="197"/>
        <end position="206"/>
    </location>
</feature>
<reference evidence="2 3" key="1">
    <citation type="submission" date="2018-09" db="EMBL/GenBank/DDBJ databases">
        <authorList>
            <person name="Peiro R."/>
            <person name="Begona"/>
            <person name="Cbmso G."/>
            <person name="Lopez M."/>
            <person name="Gonzalez S."/>
        </authorList>
    </citation>
    <scope>NUCLEOTIDE SEQUENCE [LARGE SCALE GENOMIC DNA]</scope>
</reference>
<accession>A0A3P3Z5M9</accession>
<feature type="compositionally biased region" description="Acidic residues" evidence="1">
    <location>
        <begin position="2515"/>
        <end position="2525"/>
    </location>
</feature>
<feature type="compositionally biased region" description="Low complexity" evidence="1">
    <location>
        <begin position="1386"/>
        <end position="1399"/>
    </location>
</feature>
<dbReference type="SUPFAM" id="SSF50978">
    <property type="entry name" value="WD40 repeat-like"/>
    <property type="match status" value="1"/>
</dbReference>
<dbReference type="InterPro" id="IPR037593">
    <property type="entry name" value="MIOS/Sea4"/>
</dbReference>
<feature type="compositionally biased region" description="Low complexity" evidence="1">
    <location>
        <begin position="2363"/>
        <end position="2379"/>
    </location>
</feature>
<feature type="compositionally biased region" description="Polar residues" evidence="1">
    <location>
        <begin position="1057"/>
        <end position="1071"/>
    </location>
</feature>
<feature type="compositionally biased region" description="Gly residues" evidence="1">
    <location>
        <begin position="214"/>
        <end position="223"/>
    </location>
</feature>
<feature type="compositionally biased region" description="Low complexity" evidence="1">
    <location>
        <begin position="2103"/>
        <end position="2117"/>
    </location>
</feature>
<feature type="compositionally biased region" description="Low complexity" evidence="1">
    <location>
        <begin position="2321"/>
        <end position="2331"/>
    </location>
</feature>
<feature type="region of interest" description="Disordered" evidence="1">
    <location>
        <begin position="177"/>
        <end position="225"/>
    </location>
</feature>
<name>A0A3P3Z5M9_LEIBR</name>
<dbReference type="PANTHER" id="PTHR16453">
    <property type="entry name" value="WD40 DOMAIN-CONTAINING PROTEIN MIO FAMILY MEMBER"/>
    <property type="match status" value="1"/>
</dbReference>
<feature type="region of interest" description="Disordered" evidence="1">
    <location>
        <begin position="2442"/>
        <end position="2461"/>
    </location>
</feature>
<evidence type="ECO:0000313" key="3">
    <source>
        <dbReference type="Proteomes" id="UP000319462"/>
    </source>
</evidence>
<dbReference type="InterPro" id="IPR015943">
    <property type="entry name" value="WD40/YVTN_repeat-like_dom_sf"/>
</dbReference>
<dbReference type="VEuPathDB" id="TriTrypDB:LbrM.20.5240"/>
<dbReference type="InterPro" id="IPR036322">
    <property type="entry name" value="WD40_repeat_dom_sf"/>
</dbReference>
<protein>
    <submittedName>
        <fullName evidence="2">WD40_repeat-containing_protein</fullName>
    </submittedName>
</protein>
<feature type="region of interest" description="Disordered" evidence="1">
    <location>
        <begin position="289"/>
        <end position="329"/>
    </location>
</feature>
<feature type="compositionally biased region" description="Gly residues" evidence="1">
    <location>
        <begin position="119"/>
        <end position="128"/>
    </location>
</feature>
<feature type="region of interest" description="Disordered" evidence="1">
    <location>
        <begin position="109"/>
        <end position="132"/>
    </location>
</feature>
<evidence type="ECO:0000313" key="2">
    <source>
        <dbReference type="EMBL" id="SYZ65543.1"/>
    </source>
</evidence>
<dbReference type="InterPro" id="IPR013083">
    <property type="entry name" value="Znf_RING/FYVE/PHD"/>
</dbReference>
<dbReference type="RefSeq" id="XP_003723073.1">
    <property type="nucleotide sequence ID" value="XM_003723025.1"/>
</dbReference>
<dbReference type="GO" id="GO:0005737">
    <property type="term" value="C:cytoplasm"/>
    <property type="evidence" value="ECO:0007669"/>
    <property type="project" value="TreeGrafter"/>
</dbReference>
<feature type="region of interest" description="Disordered" evidence="1">
    <location>
        <begin position="2020"/>
        <end position="2054"/>
    </location>
</feature>
<evidence type="ECO:0000256" key="1">
    <source>
        <dbReference type="SAM" id="MobiDB-lite"/>
    </source>
</evidence>
<gene>
    <name evidence="2" type="ORF">LBRM2904_20.5870</name>
</gene>
<feature type="region of interest" description="Disordered" evidence="1">
    <location>
        <begin position="2503"/>
        <end position="2526"/>
    </location>
</feature>
<feature type="compositionally biased region" description="Low complexity" evidence="1">
    <location>
        <begin position="1753"/>
        <end position="1764"/>
    </location>
</feature>
<proteinExistence type="predicted"/>
<dbReference type="Proteomes" id="UP000319462">
    <property type="component" value="Chromosome 20"/>
</dbReference>
<dbReference type="PANTHER" id="PTHR16453:SF13">
    <property type="entry name" value="WD REPEAT PROTEIN MIO ZINC-RIBBON LIKE DOMAIN-CONTAINING PROTEIN"/>
    <property type="match status" value="1"/>
</dbReference>
<organism evidence="2 3">
    <name type="scientific">Leishmania braziliensis MHOM/BR/75/M2904</name>
    <dbReference type="NCBI Taxonomy" id="420245"/>
    <lineage>
        <taxon>Eukaryota</taxon>
        <taxon>Discoba</taxon>
        <taxon>Euglenozoa</taxon>
        <taxon>Kinetoplastea</taxon>
        <taxon>Metakinetoplastina</taxon>
        <taxon>Trypanosomatida</taxon>
        <taxon>Trypanosomatidae</taxon>
        <taxon>Leishmaniinae</taxon>
        <taxon>Leishmania</taxon>
        <taxon>Leishmania braziliensis species complex</taxon>
    </lineage>
</organism>
<feature type="region of interest" description="Disordered" evidence="1">
    <location>
        <begin position="1596"/>
        <end position="1698"/>
    </location>
</feature>
<feature type="region of interest" description="Disordered" evidence="1">
    <location>
        <begin position="2094"/>
        <end position="2121"/>
    </location>
</feature>
<feature type="compositionally biased region" description="Low complexity" evidence="1">
    <location>
        <begin position="177"/>
        <end position="186"/>
    </location>
</feature>
<feature type="region of interest" description="Disordered" evidence="1">
    <location>
        <begin position="2358"/>
        <end position="2423"/>
    </location>
</feature>
<dbReference type="CDD" id="cd16693">
    <property type="entry name" value="mRING-H2-C3H3C2_WDR24"/>
    <property type="match status" value="1"/>
</dbReference>
<dbReference type="Gene3D" id="2.130.10.10">
    <property type="entry name" value="YVTN repeat-like/Quinoprotein amine dehydrogenase"/>
    <property type="match status" value="1"/>
</dbReference>